<gene>
    <name evidence="2" type="ORF">GIB67_039142</name>
</gene>
<keyword evidence="3" id="KW-1185">Reference proteome</keyword>
<accession>A0A7J7MLR5</accession>
<evidence type="ECO:0000256" key="1">
    <source>
        <dbReference type="SAM" id="MobiDB-lite"/>
    </source>
</evidence>
<proteinExistence type="predicted"/>
<name>A0A7J7MLR5_9MAGN</name>
<evidence type="ECO:0000313" key="3">
    <source>
        <dbReference type="Proteomes" id="UP000541444"/>
    </source>
</evidence>
<sequence length="187" mass="21082">MSLSSCVALSSEHNSSIYAKLLSEIKARIEEWMMIRNGCEAISDNIKYKEARGRVTNVGLTKIEQFGDVDFNDESAPQRNDLGFGSAEEALGAQSTEGDPMNEDNVEAPPMSDPPQTKVSQKHKETAAPINDTYPPDRSLLLSFKFHRARSIYLGQEPGCFRVHHHAPTWNLLRNQQLFETWLYLLV</sequence>
<dbReference type="AlphaFoldDB" id="A0A7J7MLR5"/>
<organism evidence="2 3">
    <name type="scientific">Kingdonia uniflora</name>
    <dbReference type="NCBI Taxonomy" id="39325"/>
    <lineage>
        <taxon>Eukaryota</taxon>
        <taxon>Viridiplantae</taxon>
        <taxon>Streptophyta</taxon>
        <taxon>Embryophyta</taxon>
        <taxon>Tracheophyta</taxon>
        <taxon>Spermatophyta</taxon>
        <taxon>Magnoliopsida</taxon>
        <taxon>Ranunculales</taxon>
        <taxon>Circaeasteraceae</taxon>
        <taxon>Kingdonia</taxon>
    </lineage>
</organism>
<protein>
    <submittedName>
        <fullName evidence="2">Uncharacterized protein</fullName>
    </submittedName>
</protein>
<evidence type="ECO:0000313" key="2">
    <source>
        <dbReference type="EMBL" id="KAF6155811.1"/>
    </source>
</evidence>
<dbReference type="Proteomes" id="UP000541444">
    <property type="component" value="Unassembled WGS sequence"/>
</dbReference>
<reference evidence="2 3" key="1">
    <citation type="journal article" date="2020" name="IScience">
        <title>Genome Sequencing of the Endangered Kingdonia uniflora (Circaeasteraceae, Ranunculales) Reveals Potential Mechanisms of Evolutionary Specialization.</title>
        <authorList>
            <person name="Sun Y."/>
            <person name="Deng T."/>
            <person name="Zhang A."/>
            <person name="Moore M.J."/>
            <person name="Landis J.B."/>
            <person name="Lin N."/>
            <person name="Zhang H."/>
            <person name="Zhang X."/>
            <person name="Huang J."/>
            <person name="Zhang X."/>
            <person name="Sun H."/>
            <person name="Wang H."/>
        </authorList>
    </citation>
    <scope>NUCLEOTIDE SEQUENCE [LARGE SCALE GENOMIC DNA]</scope>
    <source>
        <strain evidence="2">TB1705</strain>
        <tissue evidence="2">Leaf</tissue>
    </source>
</reference>
<dbReference type="EMBL" id="JACGCM010001398">
    <property type="protein sequence ID" value="KAF6155811.1"/>
    <property type="molecule type" value="Genomic_DNA"/>
</dbReference>
<comment type="caution">
    <text evidence="2">The sequence shown here is derived from an EMBL/GenBank/DDBJ whole genome shotgun (WGS) entry which is preliminary data.</text>
</comment>
<feature type="region of interest" description="Disordered" evidence="1">
    <location>
        <begin position="88"/>
        <end position="132"/>
    </location>
</feature>